<evidence type="ECO:0000313" key="3">
    <source>
        <dbReference type="EMBL" id="NNG21570.1"/>
    </source>
</evidence>
<dbReference type="Proteomes" id="UP000533905">
    <property type="component" value="Unassembled WGS sequence"/>
</dbReference>
<dbReference type="SUPFAM" id="SSF54427">
    <property type="entry name" value="NTF2-like"/>
    <property type="match status" value="1"/>
</dbReference>
<proteinExistence type="predicted"/>
<dbReference type="Gene3D" id="3.10.450.50">
    <property type="match status" value="1"/>
</dbReference>
<dbReference type="EMBL" id="JABAIV010000001">
    <property type="protein sequence ID" value="NNG21570.1"/>
    <property type="molecule type" value="Genomic_DNA"/>
</dbReference>
<dbReference type="RefSeq" id="WP_171080136.1">
    <property type="nucleotide sequence ID" value="NZ_JABAIV010000001.1"/>
</dbReference>
<feature type="chain" id="PRO_5031063317" evidence="1">
    <location>
        <begin position="25"/>
        <end position="147"/>
    </location>
</feature>
<evidence type="ECO:0000259" key="2">
    <source>
        <dbReference type="Pfam" id="PF14534"/>
    </source>
</evidence>
<keyword evidence="4" id="KW-1185">Reference proteome</keyword>
<feature type="domain" description="DUF4440" evidence="2">
    <location>
        <begin position="30"/>
        <end position="136"/>
    </location>
</feature>
<evidence type="ECO:0000313" key="4">
    <source>
        <dbReference type="Proteomes" id="UP000533905"/>
    </source>
</evidence>
<name>A0A7Y2JV49_9BURK</name>
<dbReference type="InterPro" id="IPR032710">
    <property type="entry name" value="NTF2-like_dom_sf"/>
</dbReference>
<sequence length="147" mass="15890">MKKKSVPGLFLAAALFAVSSTGLAASPKEALATFHDALTSGDKTKALSLLAPDIAIYESGYVERSRDEYAHHHLGGDMEFAKTSTRKVLKQTERIDGNTAVVWEETETTGTSKGKPLHVLGTGTAVLERKGDTWAIVHVHWSSRKAK</sequence>
<dbReference type="Pfam" id="PF14534">
    <property type="entry name" value="DUF4440"/>
    <property type="match status" value="1"/>
</dbReference>
<comment type="caution">
    <text evidence="3">The sequence shown here is derived from an EMBL/GenBank/DDBJ whole genome shotgun (WGS) entry which is preliminary data.</text>
</comment>
<feature type="signal peptide" evidence="1">
    <location>
        <begin position="1"/>
        <end position="24"/>
    </location>
</feature>
<keyword evidence="1" id="KW-0732">Signal</keyword>
<protein>
    <submittedName>
        <fullName evidence="3">Nuclear transport factor 2 family protein</fullName>
    </submittedName>
</protein>
<gene>
    <name evidence="3" type="ORF">HGB41_00935</name>
</gene>
<dbReference type="InterPro" id="IPR027843">
    <property type="entry name" value="DUF4440"/>
</dbReference>
<evidence type="ECO:0000256" key="1">
    <source>
        <dbReference type="SAM" id="SignalP"/>
    </source>
</evidence>
<organism evidence="3 4">
    <name type="scientific">Telluria aromaticivorans</name>
    <dbReference type="NCBI Taxonomy" id="2725995"/>
    <lineage>
        <taxon>Bacteria</taxon>
        <taxon>Pseudomonadati</taxon>
        <taxon>Pseudomonadota</taxon>
        <taxon>Betaproteobacteria</taxon>
        <taxon>Burkholderiales</taxon>
        <taxon>Oxalobacteraceae</taxon>
        <taxon>Telluria group</taxon>
        <taxon>Telluria</taxon>
    </lineage>
</organism>
<dbReference type="AlphaFoldDB" id="A0A7Y2JV49"/>
<reference evidence="3 4" key="1">
    <citation type="submission" date="2020-04" db="EMBL/GenBank/DDBJ databases">
        <title>Massilia sp. nov., a cold adapted bacteria isolated from Arctic soil.</title>
        <authorList>
            <person name="Son J."/>
            <person name="Ka J.-O."/>
        </authorList>
    </citation>
    <scope>NUCLEOTIDE SEQUENCE [LARGE SCALE GENOMIC DNA]</scope>
    <source>
        <strain evidence="3 4">ML15P13</strain>
    </source>
</reference>
<accession>A0A7Y2JV49</accession>